<proteinExistence type="predicted"/>
<evidence type="ECO:0000313" key="1">
    <source>
        <dbReference type="EMBL" id="ESA05486.1"/>
    </source>
</evidence>
<accession>U9TQ80</accession>
<gene>
    <name evidence="1" type="ORF">GLOINDRAFT_35481</name>
</gene>
<reference evidence="1" key="1">
    <citation type="submission" date="2013-07" db="EMBL/GenBank/DDBJ databases">
        <title>The genome of an arbuscular mycorrhizal fungus provides insights into the evolution of the oldest plant symbiosis.</title>
        <authorList>
            <consortium name="DOE Joint Genome Institute"/>
            <person name="Tisserant E."/>
            <person name="Malbreil M."/>
            <person name="Kuo A."/>
            <person name="Kohler A."/>
            <person name="Symeonidi A."/>
            <person name="Balestrini R."/>
            <person name="Charron P."/>
            <person name="Duensing N."/>
            <person name="Frei-dit-Frey N."/>
            <person name="Gianinazzi-Pearson V."/>
            <person name="Gilbert B."/>
            <person name="Handa Y."/>
            <person name="Hijri M."/>
            <person name="Kaul R."/>
            <person name="Kawaguchi M."/>
            <person name="Krajinski F."/>
            <person name="Lammers P."/>
            <person name="Lapierre D."/>
            <person name="Masclaux F.G."/>
            <person name="Murat C."/>
            <person name="Morin E."/>
            <person name="Ndikumana S."/>
            <person name="Pagni M."/>
            <person name="Petitpierre D."/>
            <person name="Requena N."/>
            <person name="Rosikiewicz P."/>
            <person name="Riley R."/>
            <person name="Saito K."/>
            <person name="San Clemente H."/>
            <person name="Shapiro H."/>
            <person name="van Tuinen D."/>
            <person name="Becard G."/>
            <person name="Bonfante P."/>
            <person name="Paszkowski U."/>
            <person name="Shachar-Hill Y."/>
            <person name="Young J.P."/>
            <person name="Sanders I.R."/>
            <person name="Henrissat B."/>
            <person name="Rensing S.A."/>
            <person name="Grigoriev I.V."/>
            <person name="Corradi N."/>
            <person name="Roux C."/>
            <person name="Martin F."/>
        </authorList>
    </citation>
    <scope>NUCLEOTIDE SEQUENCE</scope>
    <source>
        <strain evidence="1">DAOM 197198</strain>
    </source>
</reference>
<organism evidence="1">
    <name type="scientific">Rhizophagus irregularis (strain DAOM 181602 / DAOM 197198 / MUCL 43194)</name>
    <name type="common">Arbuscular mycorrhizal fungus</name>
    <name type="synonym">Glomus intraradices</name>
    <dbReference type="NCBI Taxonomy" id="747089"/>
    <lineage>
        <taxon>Eukaryota</taxon>
        <taxon>Fungi</taxon>
        <taxon>Fungi incertae sedis</taxon>
        <taxon>Mucoromycota</taxon>
        <taxon>Glomeromycotina</taxon>
        <taxon>Glomeromycetes</taxon>
        <taxon>Glomerales</taxon>
        <taxon>Glomeraceae</taxon>
        <taxon>Rhizophagus</taxon>
    </lineage>
</organism>
<dbReference type="HOGENOM" id="CLU_2980271_0_0_1"/>
<dbReference type="AlphaFoldDB" id="U9TQ80"/>
<name>U9TQ80_RHIID</name>
<protein>
    <submittedName>
        <fullName evidence="1">Uncharacterized protein</fullName>
    </submittedName>
</protein>
<dbReference type="EMBL" id="KI292971">
    <property type="protein sequence ID" value="ESA05486.1"/>
    <property type="molecule type" value="Genomic_DNA"/>
</dbReference>
<sequence length="58" mass="6914">MVHGISMNEKGCWSALPVLEEITRMLLEKRDRGNKEEKKEILKMALQKDEIFVRIWEI</sequence>